<feature type="compositionally biased region" description="Basic and acidic residues" evidence="1">
    <location>
        <begin position="197"/>
        <end position="214"/>
    </location>
</feature>
<sequence length="214" mass="24010">MKQILAVLLLLSVVNAVFTWEKFHTGIFDKHFAPYHQFTQSDDKIPPSGWFHRPPEHRQPPPENSFIPPGHRQSSPEDSFIPPGYRYIPPGHVHDPPGQVLSTSCQLLDQLVMFQVNQQMAMSKSCTVAWICQNPETNDMVITGVNGAQIVIQKHPNKCSDENPGQTCINEKEPNSETSKTPPSTIRTTTPQPKVTDSIRHSGEGIIDVRSRKN</sequence>
<reference evidence="3 4" key="1">
    <citation type="submission" date="2015-07" db="EMBL/GenBank/DDBJ databases">
        <title>The genome of Habropoda laboriosa.</title>
        <authorList>
            <person name="Pan H."/>
            <person name="Kapheim K."/>
        </authorList>
    </citation>
    <scope>NUCLEOTIDE SEQUENCE [LARGE SCALE GENOMIC DNA]</scope>
    <source>
        <strain evidence="3">0110345459</strain>
    </source>
</reference>
<feature type="chain" id="PRO_5005574943" description="Secreted protein" evidence="2">
    <location>
        <begin position="17"/>
        <end position="214"/>
    </location>
</feature>
<evidence type="ECO:0000256" key="1">
    <source>
        <dbReference type="SAM" id="MobiDB-lite"/>
    </source>
</evidence>
<evidence type="ECO:0000313" key="4">
    <source>
        <dbReference type="Proteomes" id="UP000053825"/>
    </source>
</evidence>
<dbReference type="AlphaFoldDB" id="A0A0L7QX77"/>
<keyword evidence="4" id="KW-1185">Reference proteome</keyword>
<organism evidence="3 4">
    <name type="scientific">Habropoda laboriosa</name>
    <dbReference type="NCBI Taxonomy" id="597456"/>
    <lineage>
        <taxon>Eukaryota</taxon>
        <taxon>Metazoa</taxon>
        <taxon>Ecdysozoa</taxon>
        <taxon>Arthropoda</taxon>
        <taxon>Hexapoda</taxon>
        <taxon>Insecta</taxon>
        <taxon>Pterygota</taxon>
        <taxon>Neoptera</taxon>
        <taxon>Endopterygota</taxon>
        <taxon>Hymenoptera</taxon>
        <taxon>Apocrita</taxon>
        <taxon>Aculeata</taxon>
        <taxon>Apoidea</taxon>
        <taxon>Anthophila</taxon>
        <taxon>Apidae</taxon>
        <taxon>Habropoda</taxon>
    </lineage>
</organism>
<feature type="signal peptide" evidence="2">
    <location>
        <begin position="1"/>
        <end position="16"/>
    </location>
</feature>
<proteinExistence type="predicted"/>
<name>A0A0L7QX77_9HYME</name>
<evidence type="ECO:0008006" key="5">
    <source>
        <dbReference type="Google" id="ProtNLM"/>
    </source>
</evidence>
<dbReference type="EMBL" id="KQ414705">
    <property type="protein sequence ID" value="KOC63144.1"/>
    <property type="molecule type" value="Genomic_DNA"/>
</dbReference>
<evidence type="ECO:0000313" key="3">
    <source>
        <dbReference type="EMBL" id="KOC63144.1"/>
    </source>
</evidence>
<gene>
    <name evidence="3" type="ORF">WH47_02653</name>
</gene>
<protein>
    <recommendedName>
        <fullName evidence="5">Secreted protein</fullName>
    </recommendedName>
</protein>
<feature type="region of interest" description="Disordered" evidence="1">
    <location>
        <begin position="45"/>
        <end position="83"/>
    </location>
</feature>
<accession>A0A0L7QX77</accession>
<feature type="compositionally biased region" description="Polar residues" evidence="1">
    <location>
        <begin position="176"/>
        <end position="195"/>
    </location>
</feature>
<feature type="region of interest" description="Disordered" evidence="1">
    <location>
        <begin position="156"/>
        <end position="214"/>
    </location>
</feature>
<keyword evidence="2" id="KW-0732">Signal</keyword>
<dbReference type="Proteomes" id="UP000053825">
    <property type="component" value="Unassembled WGS sequence"/>
</dbReference>
<dbReference type="OrthoDB" id="10641400at2759"/>
<evidence type="ECO:0000256" key="2">
    <source>
        <dbReference type="SAM" id="SignalP"/>
    </source>
</evidence>